<dbReference type="Pfam" id="PF18730">
    <property type="entry name" value="HEPN_Cthe2314"/>
    <property type="match status" value="1"/>
</dbReference>
<evidence type="ECO:0000313" key="2">
    <source>
        <dbReference type="EMBL" id="RKN80745.1"/>
    </source>
</evidence>
<name>A0A3B0C3U3_9BACL</name>
<sequence length="234" mass="27956">MFRTWFDEPKRVDSGSLQKAFAAIADYRKLLTKLIDEQTPQCETYTRYELWARGLANALDELEQSVYCAGRFRESVTHRQEEKMDAEELANYRRHLYFYKNGFIRLFSILDKLGYFMNDLLKLRSERVKRKFSYFTVLRQMQHLHAEPALAKPLQEIKERYQEQLSRLRHKRNMEIHLVNAEMLDDLLHIDACRTDRSYIEDLSANMDDLTQGLEMACLTIEAVFAYAYRRKKT</sequence>
<dbReference type="EMBL" id="RBAH01000014">
    <property type="protein sequence ID" value="RKN80745.1"/>
    <property type="molecule type" value="Genomic_DNA"/>
</dbReference>
<evidence type="ECO:0000259" key="1">
    <source>
        <dbReference type="Pfam" id="PF18730"/>
    </source>
</evidence>
<gene>
    <name evidence="2" type="ORF">D7M11_19550</name>
</gene>
<keyword evidence="3" id="KW-1185">Reference proteome</keyword>
<dbReference type="AlphaFoldDB" id="A0A3B0C3U3"/>
<protein>
    <recommendedName>
        <fullName evidence="1">Cthe-2314-like HEPN domain-containing protein</fullName>
    </recommendedName>
</protein>
<evidence type="ECO:0000313" key="3">
    <source>
        <dbReference type="Proteomes" id="UP000282311"/>
    </source>
</evidence>
<reference evidence="2 3" key="1">
    <citation type="journal article" date="2007" name="Int. J. Syst. Evol. Microbiol.">
        <title>Paenibacillus ginsengarvi sp. nov., isolated from soil from ginseng cultivation.</title>
        <authorList>
            <person name="Yoon M.H."/>
            <person name="Ten L.N."/>
            <person name="Im W.T."/>
        </authorList>
    </citation>
    <scope>NUCLEOTIDE SEQUENCE [LARGE SCALE GENOMIC DNA]</scope>
    <source>
        <strain evidence="2 3">KCTC 13059</strain>
    </source>
</reference>
<comment type="caution">
    <text evidence="2">The sequence shown here is derived from an EMBL/GenBank/DDBJ whole genome shotgun (WGS) entry which is preliminary data.</text>
</comment>
<proteinExistence type="predicted"/>
<organism evidence="2 3">
    <name type="scientific">Paenibacillus ginsengarvi</name>
    <dbReference type="NCBI Taxonomy" id="400777"/>
    <lineage>
        <taxon>Bacteria</taxon>
        <taxon>Bacillati</taxon>
        <taxon>Bacillota</taxon>
        <taxon>Bacilli</taxon>
        <taxon>Bacillales</taxon>
        <taxon>Paenibacillaceae</taxon>
        <taxon>Paenibacillus</taxon>
    </lineage>
</organism>
<dbReference type="InterPro" id="IPR041394">
    <property type="entry name" value="HEPN_Cthe2314"/>
</dbReference>
<accession>A0A3B0C3U3</accession>
<feature type="domain" description="Cthe-2314-like HEPN" evidence="1">
    <location>
        <begin position="51"/>
        <end position="228"/>
    </location>
</feature>
<dbReference type="OrthoDB" id="2641850at2"/>
<dbReference type="Proteomes" id="UP000282311">
    <property type="component" value="Unassembled WGS sequence"/>
</dbReference>